<dbReference type="EMBL" id="JARIHO010000050">
    <property type="protein sequence ID" value="KAJ7321562.1"/>
    <property type="molecule type" value="Genomic_DNA"/>
</dbReference>
<comment type="caution">
    <text evidence="1">The sequence shown here is derived from an EMBL/GenBank/DDBJ whole genome shotgun (WGS) entry which is preliminary data.</text>
</comment>
<accession>A0AAD6ZGR0</accession>
<proteinExistence type="predicted"/>
<gene>
    <name evidence="1" type="ORF">DFH08DRAFT_969931</name>
</gene>
<protein>
    <submittedName>
        <fullName evidence="1">Uncharacterized protein</fullName>
    </submittedName>
</protein>
<name>A0AAD6ZGR0_9AGAR</name>
<dbReference type="AlphaFoldDB" id="A0AAD6ZGR0"/>
<keyword evidence="2" id="KW-1185">Reference proteome</keyword>
<dbReference type="Proteomes" id="UP001218218">
    <property type="component" value="Unassembled WGS sequence"/>
</dbReference>
<sequence>MPFKSLLVQREPQQLDVFACAKPTLPATSAVSLKDNDADDAVRQREMCGGVYGCYTYAAAEGVCFHGIIYELVFAAVDAKTNWGFLNHIVKNILQGLNCAMTMAEVFALAVYGMSISWPSMNIGSSGRENPINPLDLTDIL</sequence>
<evidence type="ECO:0000313" key="2">
    <source>
        <dbReference type="Proteomes" id="UP001218218"/>
    </source>
</evidence>
<organism evidence="1 2">
    <name type="scientific">Mycena albidolilacea</name>
    <dbReference type="NCBI Taxonomy" id="1033008"/>
    <lineage>
        <taxon>Eukaryota</taxon>
        <taxon>Fungi</taxon>
        <taxon>Dikarya</taxon>
        <taxon>Basidiomycota</taxon>
        <taxon>Agaricomycotina</taxon>
        <taxon>Agaricomycetes</taxon>
        <taxon>Agaricomycetidae</taxon>
        <taxon>Agaricales</taxon>
        <taxon>Marasmiineae</taxon>
        <taxon>Mycenaceae</taxon>
        <taxon>Mycena</taxon>
    </lineage>
</organism>
<reference evidence="1" key="1">
    <citation type="submission" date="2023-03" db="EMBL/GenBank/DDBJ databases">
        <title>Massive genome expansion in bonnet fungi (Mycena s.s.) driven by repeated elements and novel gene families across ecological guilds.</title>
        <authorList>
            <consortium name="Lawrence Berkeley National Laboratory"/>
            <person name="Harder C.B."/>
            <person name="Miyauchi S."/>
            <person name="Viragh M."/>
            <person name="Kuo A."/>
            <person name="Thoen E."/>
            <person name="Andreopoulos B."/>
            <person name="Lu D."/>
            <person name="Skrede I."/>
            <person name="Drula E."/>
            <person name="Henrissat B."/>
            <person name="Morin E."/>
            <person name="Kohler A."/>
            <person name="Barry K."/>
            <person name="LaButti K."/>
            <person name="Morin E."/>
            <person name="Salamov A."/>
            <person name="Lipzen A."/>
            <person name="Mereny Z."/>
            <person name="Hegedus B."/>
            <person name="Baldrian P."/>
            <person name="Stursova M."/>
            <person name="Weitz H."/>
            <person name="Taylor A."/>
            <person name="Grigoriev I.V."/>
            <person name="Nagy L.G."/>
            <person name="Martin F."/>
            <person name="Kauserud H."/>
        </authorList>
    </citation>
    <scope>NUCLEOTIDE SEQUENCE</scope>
    <source>
        <strain evidence="1">CBHHK002</strain>
    </source>
</reference>
<evidence type="ECO:0000313" key="1">
    <source>
        <dbReference type="EMBL" id="KAJ7321562.1"/>
    </source>
</evidence>